<organism evidence="3 4">
    <name type="scientific">Dorcoceras hygrometricum</name>
    <dbReference type="NCBI Taxonomy" id="472368"/>
    <lineage>
        <taxon>Eukaryota</taxon>
        <taxon>Viridiplantae</taxon>
        <taxon>Streptophyta</taxon>
        <taxon>Embryophyta</taxon>
        <taxon>Tracheophyta</taxon>
        <taxon>Spermatophyta</taxon>
        <taxon>Magnoliopsida</taxon>
        <taxon>eudicotyledons</taxon>
        <taxon>Gunneridae</taxon>
        <taxon>Pentapetalae</taxon>
        <taxon>asterids</taxon>
        <taxon>lamiids</taxon>
        <taxon>Lamiales</taxon>
        <taxon>Gesneriaceae</taxon>
        <taxon>Didymocarpoideae</taxon>
        <taxon>Trichosporeae</taxon>
        <taxon>Loxocarpinae</taxon>
        <taxon>Dorcoceras</taxon>
    </lineage>
</organism>
<protein>
    <submittedName>
        <fullName evidence="3">Uncharacterized protein</fullName>
    </submittedName>
</protein>
<feature type="compositionally biased region" description="Acidic residues" evidence="2">
    <location>
        <begin position="274"/>
        <end position="286"/>
    </location>
</feature>
<accession>A0A2Z7AMJ5</accession>
<evidence type="ECO:0000313" key="4">
    <source>
        <dbReference type="Proteomes" id="UP000250235"/>
    </source>
</evidence>
<name>A0A2Z7AMJ5_9LAMI</name>
<dbReference type="AlphaFoldDB" id="A0A2Z7AMJ5"/>
<feature type="compositionally biased region" description="Polar residues" evidence="2">
    <location>
        <begin position="288"/>
        <end position="297"/>
    </location>
</feature>
<evidence type="ECO:0000256" key="2">
    <source>
        <dbReference type="SAM" id="MobiDB-lite"/>
    </source>
</evidence>
<feature type="coiled-coil region" evidence="1">
    <location>
        <begin position="145"/>
        <end position="216"/>
    </location>
</feature>
<dbReference type="Proteomes" id="UP000250235">
    <property type="component" value="Unassembled WGS sequence"/>
</dbReference>
<gene>
    <name evidence="3" type="ORF">F511_25707</name>
</gene>
<sequence>MGKFEVVLPHPDERAHCPPPGFHNFYMNQIEMGLRFPIQRFIAALCHHIKISPSQLAPNSYSFLLALAVLLSYDKLPLIPYIFMQLIQIKRLGPGKFYISHKGDHTYIKGNPSSHKGWMSRFFYIKCDSMKDPWRYERMGKAELLRAMQEEARASGEEVEAHRARELEAAKTQRESLEAELAVEKEARALEREAMVAELERANAWAGQEAERLKREAREEFLKSPALDALLTKKAWGYFKDGFWGCLAQFRANGYSEEEHPASFLDLQQALADMGDEEEAEEEGDDANASTPKSPPS</sequence>
<evidence type="ECO:0000313" key="3">
    <source>
        <dbReference type="EMBL" id="KZV22360.1"/>
    </source>
</evidence>
<keyword evidence="4" id="KW-1185">Reference proteome</keyword>
<keyword evidence="1" id="KW-0175">Coiled coil</keyword>
<feature type="region of interest" description="Disordered" evidence="2">
    <location>
        <begin position="269"/>
        <end position="297"/>
    </location>
</feature>
<evidence type="ECO:0000256" key="1">
    <source>
        <dbReference type="SAM" id="Coils"/>
    </source>
</evidence>
<reference evidence="3 4" key="1">
    <citation type="journal article" date="2015" name="Proc. Natl. Acad. Sci. U.S.A.">
        <title>The resurrection genome of Boea hygrometrica: A blueprint for survival of dehydration.</title>
        <authorList>
            <person name="Xiao L."/>
            <person name="Yang G."/>
            <person name="Zhang L."/>
            <person name="Yang X."/>
            <person name="Zhao S."/>
            <person name="Ji Z."/>
            <person name="Zhou Q."/>
            <person name="Hu M."/>
            <person name="Wang Y."/>
            <person name="Chen M."/>
            <person name="Xu Y."/>
            <person name="Jin H."/>
            <person name="Xiao X."/>
            <person name="Hu G."/>
            <person name="Bao F."/>
            <person name="Hu Y."/>
            <person name="Wan P."/>
            <person name="Li L."/>
            <person name="Deng X."/>
            <person name="Kuang T."/>
            <person name="Xiang C."/>
            <person name="Zhu J.K."/>
            <person name="Oliver M.J."/>
            <person name="He Y."/>
        </authorList>
    </citation>
    <scope>NUCLEOTIDE SEQUENCE [LARGE SCALE GENOMIC DNA]</scope>
    <source>
        <strain evidence="4">cv. XS01</strain>
    </source>
</reference>
<dbReference type="EMBL" id="KV014388">
    <property type="protein sequence ID" value="KZV22360.1"/>
    <property type="molecule type" value="Genomic_DNA"/>
</dbReference>
<proteinExistence type="predicted"/>